<comment type="similarity">
    <text evidence="1">Belongs to the P-Pant transferase superfamily. Gsp/Sfp/HetI/AcpT family.</text>
</comment>
<gene>
    <name evidence="4" type="ORF">K3769_39960</name>
</gene>
<protein>
    <submittedName>
        <fullName evidence="4">4'-phosphopantetheinyl transferase superfamily protein</fullName>
    </submittedName>
</protein>
<dbReference type="PANTHER" id="PTHR12215">
    <property type="entry name" value="PHOSPHOPANTETHEINE TRANSFERASE"/>
    <property type="match status" value="1"/>
</dbReference>
<dbReference type="EMBL" id="JAIFZO010000002">
    <property type="protein sequence ID" value="MCX4238845.1"/>
    <property type="molecule type" value="Genomic_DNA"/>
</dbReference>
<accession>A0ABT3VJJ4</accession>
<dbReference type="Gene3D" id="3.90.470.20">
    <property type="entry name" value="4'-phosphopantetheinyl transferase domain"/>
    <property type="match status" value="2"/>
</dbReference>
<dbReference type="InterPro" id="IPR050559">
    <property type="entry name" value="P-Pant_transferase_sf"/>
</dbReference>
<comment type="caution">
    <text evidence="4">The sequence shown here is derived from an EMBL/GenBank/DDBJ whole genome shotgun (WGS) entry which is preliminary data.</text>
</comment>
<feature type="domain" description="4'-phosphopantetheinyl transferase" evidence="3">
    <location>
        <begin position="79"/>
        <end position="175"/>
    </location>
</feature>
<proteinExistence type="inferred from homology"/>
<dbReference type="PANTHER" id="PTHR12215:SF10">
    <property type="entry name" value="L-AMINOADIPATE-SEMIALDEHYDE DEHYDROGENASE-PHOSPHOPANTETHEINYL TRANSFERASE"/>
    <property type="match status" value="1"/>
</dbReference>
<dbReference type="InterPro" id="IPR037143">
    <property type="entry name" value="4-PPantetheinyl_Trfase_dom_sf"/>
</dbReference>
<keyword evidence="5" id="KW-1185">Reference proteome</keyword>
<dbReference type="SUPFAM" id="SSF56214">
    <property type="entry name" value="4'-phosphopantetheinyl transferase"/>
    <property type="match status" value="2"/>
</dbReference>
<dbReference type="InterPro" id="IPR008278">
    <property type="entry name" value="4-PPantetheinyl_Trfase_dom"/>
</dbReference>
<dbReference type="Pfam" id="PF01648">
    <property type="entry name" value="ACPS"/>
    <property type="match status" value="1"/>
</dbReference>
<evidence type="ECO:0000256" key="2">
    <source>
        <dbReference type="ARBA" id="ARBA00022679"/>
    </source>
</evidence>
<sequence length="203" mass="22665">MSDRPVELHLLRTGSGHSKNSLVRSVLREHIGCADNELTLLRTTAGRPYVGRPTGARIEFSLSHCTGLLAVAVGESRRLGVDAEILHRRVNPEAFSRFMSEKERADLQRYGLDGIVGWWVRKEAVLKAVGVGLRADPRHWPVPLGTARSRHTTVSRTGVVHRVHDVDVEHYRVAVACAGDRNFFLDTRIHPATTRPCRLNLDT</sequence>
<organism evidence="4 5">
    <name type="scientific">Streptomyces ortus</name>
    <dbReference type="NCBI Taxonomy" id="2867268"/>
    <lineage>
        <taxon>Bacteria</taxon>
        <taxon>Bacillati</taxon>
        <taxon>Actinomycetota</taxon>
        <taxon>Actinomycetes</taxon>
        <taxon>Kitasatosporales</taxon>
        <taxon>Streptomycetaceae</taxon>
        <taxon>Streptomyces</taxon>
    </lineage>
</organism>
<evidence type="ECO:0000259" key="3">
    <source>
        <dbReference type="Pfam" id="PF01648"/>
    </source>
</evidence>
<dbReference type="RefSeq" id="WP_267031102.1">
    <property type="nucleotide sequence ID" value="NZ_JAIFZO010000002.1"/>
</dbReference>
<evidence type="ECO:0000313" key="4">
    <source>
        <dbReference type="EMBL" id="MCX4238845.1"/>
    </source>
</evidence>
<dbReference type="GO" id="GO:0016740">
    <property type="term" value="F:transferase activity"/>
    <property type="evidence" value="ECO:0007669"/>
    <property type="project" value="UniProtKB-KW"/>
</dbReference>
<evidence type="ECO:0000313" key="5">
    <source>
        <dbReference type="Proteomes" id="UP001165590"/>
    </source>
</evidence>
<reference evidence="4" key="1">
    <citation type="journal article" date="2022" name="bioRxiv">
        <title>Discovery and biosynthetic assessment of Streptomyces ortus sp nov. isolated from a deep-sea sponge.</title>
        <authorList>
            <person name="Williams S.E."/>
        </authorList>
    </citation>
    <scope>NUCLEOTIDE SEQUENCE</scope>
    <source>
        <strain evidence="4">A15ISP2-DRY2</strain>
    </source>
</reference>
<dbReference type="Proteomes" id="UP001165590">
    <property type="component" value="Unassembled WGS sequence"/>
</dbReference>
<keyword evidence="2 4" id="KW-0808">Transferase</keyword>
<name>A0ABT3VJJ4_9ACTN</name>
<evidence type="ECO:0000256" key="1">
    <source>
        <dbReference type="ARBA" id="ARBA00010990"/>
    </source>
</evidence>